<dbReference type="Proteomes" id="UP000626109">
    <property type="component" value="Unassembled WGS sequence"/>
</dbReference>
<sequence>CATASKSEVLQSDEAALLQSRSLKEGSDGRLAARAAEAKPAGQVKLEDKWGTAIATLSVQDTLQLLPDIAKELHDKRLTDKTDVCVRGCEQMTDHCCVTLYAGKVSITSDFRVQIGASHRRRANPAASGAPVLSRVVVQFASERYFDKDLALYSRELPLTADEHQLLNANLVKRGIFKKAQLAGIDPTALTEGLAEGGGKKTVEARLEATKSAETTAIDAKEPKAEAGKKAMDQMLEKQKEETAQLKERMDKVLADMGAATKTDSAELKAQTKADMQDIKDSLGKMTVSAADLDTSAASGQLDKMISSGGFVNGQALSMKQLLNFMGLFRGVTLTADGMSRSHQTVVELNPNMAAKDDPELRLKVQTVPDMEAKETTVTMDTALDVQLLDGWVEVLGASAVSSASNSKSLSLGFAPAKTSVGYTSSTARSNGEATGFNKDSKQVDSKNTKTLTKTSYFFEPKLQIDVTNLMLTSTSDFSSRTRQISYDLCQAKGQGGCGRKPETATATATPVVADEVKPEVVGSVDISFVVENMRYDVLLTQSVLALGVEDTVKRMIIAQLPAAEVRPIVKVTLSKPKPARANPSQDTLIVATLNASISVIQLLQDKMIPLSQSLGANLKNVLNIENSQVKNETSDEAFALKVLGLEVIKQQVALLDTSSSRLSGAGGEPSIGEAIDTLIYDFGTHVCPHVVLGGWWSRRAKFESLENTRRIDVDRITSEAIRNAASDSTGVAVSGQVKGVVVSASNEDMAASAGDNTKTKGTKDISQAANKNWTIEITQTWKGGASGTSPADWRKSLDSSLSSNWKTIDRKLEMCQGIWTFVQNKELKWLLCKNWIGKFLASLEFHPGQINQTVTQQACANTMGMRALIDWARGTSAGKKDELLEKERSACNSKNESFWDDRGKICSIKQCLCSSLTTHTDIPGTRGAECPENGKRDCIGCCKPEQRATCSSFKKGCQKGGSHLLPDPHQLNERCQGGTCSVSPLSSVELCCYDIRNTASFQLQVKMTEPSTGNLFAAWTPDDLQKQVSLNIQQPTSLNKADSKFLAGEPKTFPLKIGQVKNNELCLAWTPWETFSGSFYIDVVTLLDDTGKIKLAEMRNWPPLGSTTKYFCKTIPWITNENI</sequence>
<dbReference type="EMBL" id="CAJNNW010022306">
    <property type="protein sequence ID" value="CAE8669159.1"/>
    <property type="molecule type" value="Genomic_DNA"/>
</dbReference>
<feature type="compositionally biased region" description="Polar residues" evidence="2">
    <location>
        <begin position="423"/>
        <end position="433"/>
    </location>
</feature>
<evidence type="ECO:0000313" key="4">
    <source>
        <dbReference type="Proteomes" id="UP000626109"/>
    </source>
</evidence>
<gene>
    <name evidence="3" type="ORF">PGLA2088_LOCUS17111</name>
</gene>
<keyword evidence="1" id="KW-0175">Coiled coil</keyword>
<proteinExistence type="predicted"/>
<evidence type="ECO:0000256" key="2">
    <source>
        <dbReference type="SAM" id="MobiDB-lite"/>
    </source>
</evidence>
<protein>
    <submittedName>
        <fullName evidence="3">Uncharacterized protein</fullName>
    </submittedName>
</protein>
<evidence type="ECO:0000256" key="1">
    <source>
        <dbReference type="SAM" id="Coils"/>
    </source>
</evidence>
<reference evidence="3" key="1">
    <citation type="submission" date="2021-02" db="EMBL/GenBank/DDBJ databases">
        <authorList>
            <person name="Dougan E. K."/>
            <person name="Rhodes N."/>
            <person name="Thang M."/>
            <person name="Chan C."/>
        </authorList>
    </citation>
    <scope>NUCLEOTIDE SEQUENCE</scope>
</reference>
<dbReference type="AlphaFoldDB" id="A0A813J112"/>
<organism evidence="3 4">
    <name type="scientific">Polarella glacialis</name>
    <name type="common">Dinoflagellate</name>
    <dbReference type="NCBI Taxonomy" id="89957"/>
    <lineage>
        <taxon>Eukaryota</taxon>
        <taxon>Sar</taxon>
        <taxon>Alveolata</taxon>
        <taxon>Dinophyceae</taxon>
        <taxon>Suessiales</taxon>
        <taxon>Suessiaceae</taxon>
        <taxon>Polarella</taxon>
    </lineage>
</organism>
<feature type="coiled-coil region" evidence="1">
    <location>
        <begin position="229"/>
        <end position="256"/>
    </location>
</feature>
<name>A0A813J112_POLGL</name>
<accession>A0A813J112</accession>
<feature type="non-terminal residue" evidence="3">
    <location>
        <position position="1124"/>
    </location>
</feature>
<evidence type="ECO:0000313" key="3">
    <source>
        <dbReference type="EMBL" id="CAE8669159.1"/>
    </source>
</evidence>
<feature type="region of interest" description="Disordered" evidence="2">
    <location>
        <begin position="423"/>
        <end position="443"/>
    </location>
</feature>
<comment type="caution">
    <text evidence="3">The sequence shown here is derived from an EMBL/GenBank/DDBJ whole genome shotgun (WGS) entry which is preliminary data.</text>
</comment>